<dbReference type="Pfam" id="PF13731">
    <property type="entry name" value="WxL"/>
    <property type="match status" value="1"/>
</dbReference>
<dbReference type="GeneID" id="88813197"/>
<feature type="chain" id="PRO_5046209060" evidence="2">
    <location>
        <begin position="26"/>
        <end position="230"/>
    </location>
</feature>
<evidence type="ECO:0000256" key="1">
    <source>
        <dbReference type="SAM" id="MobiDB-lite"/>
    </source>
</evidence>
<dbReference type="Proteomes" id="UP000679498">
    <property type="component" value="Chromosome"/>
</dbReference>
<name>A0ABX8G9E0_EXIAC</name>
<feature type="compositionally biased region" description="Low complexity" evidence="1">
    <location>
        <begin position="63"/>
        <end position="73"/>
    </location>
</feature>
<feature type="domain" description="WxL" evidence="3">
    <location>
        <begin position="26"/>
        <end position="227"/>
    </location>
</feature>
<keyword evidence="2" id="KW-0732">Signal</keyword>
<dbReference type="InterPro" id="IPR027994">
    <property type="entry name" value="WxL_dom"/>
</dbReference>
<evidence type="ECO:0000259" key="3">
    <source>
        <dbReference type="Pfam" id="PF13731"/>
    </source>
</evidence>
<dbReference type="EMBL" id="CP075897">
    <property type="protein sequence ID" value="QWB30051.1"/>
    <property type="molecule type" value="Genomic_DNA"/>
</dbReference>
<organism evidence="4 5">
    <name type="scientific">Exiguobacterium acetylicum</name>
    <name type="common">Brevibacterium acetylicum</name>
    <dbReference type="NCBI Taxonomy" id="41170"/>
    <lineage>
        <taxon>Bacteria</taxon>
        <taxon>Bacillati</taxon>
        <taxon>Bacillota</taxon>
        <taxon>Bacilli</taxon>
        <taxon>Bacillales</taxon>
        <taxon>Bacillales Family XII. Incertae Sedis</taxon>
        <taxon>Exiguobacterium</taxon>
    </lineage>
</organism>
<sequence>MKKRFAVSTVLMSTALVLGTTTAWAATSTGESTAKITFTSNEAPVIVDPDDRDPNNPYEPDKNGGNTPTGNTGALTLDYAPNFDFGSNELLSNKAEFKATDQKPFLQVTDRRVNRTEWEVTVKLGDFIDGGGTPSLIGSTLSIDAGTVQTLVNVSGFAAPTTGDITLTPGNAGDAQTILTSPEGTFSTWQIYWKGNGTDNDYIKLNVPINSQVQGTHTATLDWTLTDVVN</sequence>
<accession>A0ABX8G9E0</accession>
<evidence type="ECO:0000256" key="2">
    <source>
        <dbReference type="SAM" id="SignalP"/>
    </source>
</evidence>
<evidence type="ECO:0000313" key="5">
    <source>
        <dbReference type="Proteomes" id="UP000679498"/>
    </source>
</evidence>
<feature type="region of interest" description="Disordered" evidence="1">
    <location>
        <begin position="41"/>
        <end position="73"/>
    </location>
</feature>
<dbReference type="RefSeq" id="WP_029342959.1">
    <property type="nucleotide sequence ID" value="NZ_CP075897.1"/>
</dbReference>
<protein>
    <submittedName>
        <fullName evidence="4">WxL domain-containing protein</fullName>
    </submittedName>
</protein>
<keyword evidence="5" id="KW-1185">Reference proteome</keyword>
<reference evidence="4 5" key="1">
    <citation type="submission" date="2021-05" db="EMBL/GenBank/DDBJ databases">
        <title>Biocontrol using Exiguobacterium acetylicum SI17 against litchi downy blight caused by Peronophythora litchii.</title>
        <authorList>
            <person name="Zheng L."/>
        </authorList>
    </citation>
    <scope>NUCLEOTIDE SEQUENCE [LARGE SCALE GENOMIC DNA]</scope>
    <source>
        <strain evidence="4 5">SI17</strain>
    </source>
</reference>
<feature type="signal peptide" evidence="2">
    <location>
        <begin position="1"/>
        <end position="25"/>
    </location>
</feature>
<proteinExistence type="predicted"/>
<evidence type="ECO:0000313" key="4">
    <source>
        <dbReference type="EMBL" id="QWB30051.1"/>
    </source>
</evidence>
<gene>
    <name evidence="4" type="ORF">KKI46_15970</name>
</gene>